<dbReference type="SUPFAM" id="SSF50447">
    <property type="entry name" value="Translation proteins"/>
    <property type="match status" value="1"/>
</dbReference>
<dbReference type="GO" id="GO:0005739">
    <property type="term" value="C:mitochondrion"/>
    <property type="evidence" value="ECO:0007669"/>
    <property type="project" value="TreeGrafter"/>
</dbReference>
<evidence type="ECO:0000313" key="6">
    <source>
        <dbReference type="EMBL" id="GCC44237.1"/>
    </source>
</evidence>
<dbReference type="InterPro" id="IPR050055">
    <property type="entry name" value="EF-Tu_GTPase"/>
</dbReference>
<protein>
    <recommendedName>
        <fullName evidence="8">Translation elongation factor EFTu-like domain-containing protein</fullName>
    </recommendedName>
</protein>
<dbReference type="GO" id="GO:0070125">
    <property type="term" value="P:mitochondrial translational elongation"/>
    <property type="evidence" value="ECO:0007669"/>
    <property type="project" value="TreeGrafter"/>
</dbReference>
<organism evidence="6 7">
    <name type="scientific">Chiloscyllium punctatum</name>
    <name type="common">Brownbanded bambooshark</name>
    <name type="synonym">Hemiscyllium punctatum</name>
    <dbReference type="NCBI Taxonomy" id="137246"/>
    <lineage>
        <taxon>Eukaryota</taxon>
        <taxon>Metazoa</taxon>
        <taxon>Chordata</taxon>
        <taxon>Craniata</taxon>
        <taxon>Vertebrata</taxon>
        <taxon>Chondrichthyes</taxon>
        <taxon>Elasmobranchii</taxon>
        <taxon>Galeomorphii</taxon>
        <taxon>Galeoidea</taxon>
        <taxon>Orectolobiformes</taxon>
        <taxon>Hemiscylliidae</taxon>
        <taxon>Chiloscyllium</taxon>
    </lineage>
</organism>
<dbReference type="STRING" id="137246.A0A401TNJ5"/>
<evidence type="ECO:0008006" key="8">
    <source>
        <dbReference type="Google" id="ProtNLM"/>
    </source>
</evidence>
<evidence type="ECO:0000256" key="4">
    <source>
        <dbReference type="ARBA" id="ARBA00023128"/>
    </source>
</evidence>
<dbReference type="OMA" id="FIGHNKN"/>
<gene>
    <name evidence="6" type="ORF">chiPu_0028111</name>
</gene>
<reference evidence="6 7" key="1">
    <citation type="journal article" date="2018" name="Nat. Ecol. Evol.">
        <title>Shark genomes provide insights into elasmobranch evolution and the origin of vertebrates.</title>
        <authorList>
            <person name="Hara Y"/>
            <person name="Yamaguchi K"/>
            <person name="Onimaru K"/>
            <person name="Kadota M"/>
            <person name="Koyanagi M"/>
            <person name="Keeley SD"/>
            <person name="Tatsumi K"/>
            <person name="Tanaka K"/>
            <person name="Motone F"/>
            <person name="Kageyama Y"/>
            <person name="Nozu R"/>
            <person name="Adachi N"/>
            <person name="Nishimura O"/>
            <person name="Nakagawa R"/>
            <person name="Tanegashima C"/>
            <person name="Kiyatake I"/>
            <person name="Matsumoto R"/>
            <person name="Murakumo K"/>
            <person name="Nishida K"/>
            <person name="Terakita A"/>
            <person name="Kuratani S"/>
            <person name="Sato K"/>
            <person name="Hyodo S Kuraku.S."/>
        </authorList>
    </citation>
    <scope>NUCLEOTIDE SEQUENCE [LARGE SCALE GENOMIC DNA]</scope>
</reference>
<evidence type="ECO:0000256" key="2">
    <source>
        <dbReference type="ARBA" id="ARBA00022768"/>
    </source>
</evidence>
<dbReference type="Gene3D" id="2.40.30.10">
    <property type="entry name" value="Translation factors"/>
    <property type="match status" value="1"/>
</dbReference>
<dbReference type="GO" id="GO:0003746">
    <property type="term" value="F:translation elongation factor activity"/>
    <property type="evidence" value="ECO:0007669"/>
    <property type="project" value="UniProtKB-KW"/>
</dbReference>
<dbReference type="PANTHER" id="PTHR43721">
    <property type="entry name" value="ELONGATION FACTOR TU-RELATED"/>
    <property type="match status" value="1"/>
</dbReference>
<evidence type="ECO:0000256" key="1">
    <source>
        <dbReference type="ARBA" id="ARBA00022741"/>
    </source>
</evidence>
<dbReference type="Proteomes" id="UP000287033">
    <property type="component" value="Unassembled WGS sequence"/>
</dbReference>
<dbReference type="AlphaFoldDB" id="A0A401TNJ5"/>
<keyword evidence="3" id="KW-0648">Protein biosynthesis</keyword>
<sequence length="79" mass="8842">NRNVEIGRDSILKLLDAVDTYIPLPDRDLEHPFLLPIEQIYSIPGRGTVVTGTLERGVIKKGDDCEFIGHNKNLRSVVT</sequence>
<proteinExistence type="predicted"/>
<comment type="caution">
    <text evidence="6">The sequence shown here is derived from an EMBL/GenBank/DDBJ whole genome shotgun (WGS) entry which is preliminary data.</text>
</comment>
<dbReference type="EMBL" id="BEZZ01123428">
    <property type="protein sequence ID" value="GCC44237.1"/>
    <property type="molecule type" value="Genomic_DNA"/>
</dbReference>
<feature type="non-terminal residue" evidence="6">
    <location>
        <position position="79"/>
    </location>
</feature>
<dbReference type="OrthoDB" id="2067at2759"/>
<evidence type="ECO:0000313" key="7">
    <source>
        <dbReference type="Proteomes" id="UP000287033"/>
    </source>
</evidence>
<evidence type="ECO:0000256" key="5">
    <source>
        <dbReference type="ARBA" id="ARBA00023134"/>
    </source>
</evidence>
<dbReference type="InterPro" id="IPR009000">
    <property type="entry name" value="Transl_B-barrel_sf"/>
</dbReference>
<keyword evidence="7" id="KW-1185">Reference proteome</keyword>
<dbReference type="GO" id="GO:0005525">
    <property type="term" value="F:GTP binding"/>
    <property type="evidence" value="ECO:0007669"/>
    <property type="project" value="UniProtKB-KW"/>
</dbReference>
<feature type="non-terminal residue" evidence="6">
    <location>
        <position position="1"/>
    </location>
</feature>
<name>A0A401TNJ5_CHIPU</name>
<keyword evidence="1" id="KW-0547">Nucleotide-binding</keyword>
<accession>A0A401TNJ5</accession>
<keyword evidence="4" id="KW-0496">Mitochondrion</keyword>
<keyword evidence="5" id="KW-0342">GTP-binding</keyword>
<evidence type="ECO:0000256" key="3">
    <source>
        <dbReference type="ARBA" id="ARBA00022917"/>
    </source>
</evidence>
<dbReference type="PANTHER" id="PTHR43721:SF36">
    <property type="entry name" value="ELONGATION FACTOR TU, MITOCHONDRIAL"/>
    <property type="match status" value="1"/>
</dbReference>
<keyword evidence="2" id="KW-0251">Elongation factor</keyword>